<evidence type="ECO:0000313" key="1">
    <source>
        <dbReference type="EMBL" id="VFK80493.1"/>
    </source>
</evidence>
<accession>A0A451BQD5</accession>
<name>A0A451BQD5_9GAMM</name>
<protein>
    <submittedName>
        <fullName evidence="1">Uncharacterized protein</fullName>
    </submittedName>
</protein>
<dbReference type="AlphaFoldDB" id="A0A451BQD5"/>
<proteinExistence type="predicted"/>
<gene>
    <name evidence="1" type="ORF">BECKSD772D_GA0070982_11207</name>
</gene>
<reference evidence="1" key="1">
    <citation type="submission" date="2019-02" db="EMBL/GenBank/DDBJ databases">
        <authorList>
            <person name="Gruber-Vodicka R. H."/>
            <person name="Seah K. B. B."/>
        </authorList>
    </citation>
    <scope>NUCLEOTIDE SEQUENCE</scope>
    <source>
        <strain evidence="1">BECK_S127</strain>
    </source>
</reference>
<sequence length="112" mass="12492">MEIVGIIIPRVYIWDQSIKNRIKIMNNVESRNQRMPVRLIEGCYISGMEIDIAQAKRAFFIPGNLDAILQKVITGKTAIGKGLGHEAKRMAIPATDIENLDAVMHLFDDVGA</sequence>
<organism evidence="1">
    <name type="scientific">Candidatus Kentrum sp. SD</name>
    <dbReference type="NCBI Taxonomy" id="2126332"/>
    <lineage>
        <taxon>Bacteria</taxon>
        <taxon>Pseudomonadati</taxon>
        <taxon>Pseudomonadota</taxon>
        <taxon>Gammaproteobacteria</taxon>
        <taxon>Candidatus Kentrum</taxon>
    </lineage>
</organism>
<dbReference type="EMBL" id="CAADHB010000120">
    <property type="protein sequence ID" value="VFK80493.1"/>
    <property type="molecule type" value="Genomic_DNA"/>
</dbReference>